<dbReference type="EMBL" id="JAQQWL010000015">
    <property type="protein sequence ID" value="KAK8040806.1"/>
    <property type="molecule type" value="Genomic_DNA"/>
</dbReference>
<dbReference type="Proteomes" id="UP001480595">
    <property type="component" value="Unassembled WGS sequence"/>
</dbReference>
<sequence>MAWRLVGLRPYDKGFDDPEPIFVGFDIEAPRGERVKARTTPDYQPQIVEVGLAILDSRDFAYHMSSMPEKLIRIHSYQVHGAGGGDDCNDSICIPEVATTVRNVIETVDDKFGDGRLRNIVIVGHSPQGDLSMLENLGLNLDNSAMKYLVLDTHKLANKVLRKSDDWSLKGVMKQLGCSYDAKSFHKAHNDESQ</sequence>
<dbReference type="PANTHER" id="PTHR28083">
    <property type="entry name" value="GOOD FOR FULL DBP5 ACTIVITY PROTEIN 2"/>
    <property type="match status" value="1"/>
</dbReference>
<evidence type="ECO:0000313" key="2">
    <source>
        <dbReference type="EMBL" id="KAK8040806.1"/>
    </source>
</evidence>
<organism evidence="2 3">
    <name type="scientific">Apiospora phragmitis</name>
    <dbReference type="NCBI Taxonomy" id="2905665"/>
    <lineage>
        <taxon>Eukaryota</taxon>
        <taxon>Fungi</taxon>
        <taxon>Dikarya</taxon>
        <taxon>Ascomycota</taxon>
        <taxon>Pezizomycotina</taxon>
        <taxon>Sordariomycetes</taxon>
        <taxon>Xylariomycetidae</taxon>
        <taxon>Amphisphaeriales</taxon>
        <taxon>Apiosporaceae</taxon>
        <taxon>Apiospora</taxon>
    </lineage>
</organism>
<evidence type="ECO:0000259" key="1">
    <source>
        <dbReference type="Pfam" id="PF21762"/>
    </source>
</evidence>
<protein>
    <recommendedName>
        <fullName evidence="1">Gfd2/YDR514C-like C-terminal domain-containing protein</fullName>
    </recommendedName>
</protein>
<reference evidence="2 3" key="1">
    <citation type="submission" date="2023-01" db="EMBL/GenBank/DDBJ databases">
        <title>Analysis of 21 Apiospora genomes using comparative genomics revels a genus with tremendous synthesis potential of carbohydrate active enzymes and secondary metabolites.</title>
        <authorList>
            <person name="Sorensen T."/>
        </authorList>
    </citation>
    <scope>NUCLEOTIDE SEQUENCE [LARGE SCALE GENOMIC DNA]</scope>
    <source>
        <strain evidence="2 3">CBS 135458</strain>
    </source>
</reference>
<dbReference type="InterPro" id="IPR012337">
    <property type="entry name" value="RNaseH-like_sf"/>
</dbReference>
<gene>
    <name evidence="2" type="ORF">PG994_013813</name>
</gene>
<dbReference type="PANTHER" id="PTHR28083:SF1">
    <property type="entry name" value="GOOD FOR FULL DBP5 ACTIVITY PROTEIN 2"/>
    <property type="match status" value="1"/>
</dbReference>
<dbReference type="InterPro" id="IPR040151">
    <property type="entry name" value="Gfd2/YDR514C-like"/>
</dbReference>
<comment type="caution">
    <text evidence="2">The sequence shown here is derived from an EMBL/GenBank/DDBJ whole genome shotgun (WGS) entry which is preliminary data.</text>
</comment>
<proteinExistence type="predicted"/>
<dbReference type="Pfam" id="PF21762">
    <property type="entry name" value="DEDDh_C"/>
    <property type="match status" value="1"/>
</dbReference>
<dbReference type="GeneID" id="92098285"/>
<accession>A0ABR1T419</accession>
<dbReference type="SUPFAM" id="SSF53098">
    <property type="entry name" value="Ribonuclease H-like"/>
    <property type="match status" value="1"/>
</dbReference>
<dbReference type="RefSeq" id="XP_066708351.1">
    <property type="nucleotide sequence ID" value="XM_066865222.1"/>
</dbReference>
<keyword evidence="3" id="KW-1185">Reference proteome</keyword>
<feature type="domain" description="Gfd2/YDR514C-like C-terminal" evidence="1">
    <location>
        <begin position="96"/>
        <end position="191"/>
    </location>
</feature>
<name>A0ABR1T419_9PEZI</name>
<dbReference type="InterPro" id="IPR048519">
    <property type="entry name" value="Gfd2/YDR514C-like_C"/>
</dbReference>
<dbReference type="InterPro" id="IPR036397">
    <property type="entry name" value="RNaseH_sf"/>
</dbReference>
<evidence type="ECO:0000313" key="3">
    <source>
        <dbReference type="Proteomes" id="UP001480595"/>
    </source>
</evidence>
<dbReference type="Gene3D" id="3.30.420.10">
    <property type="entry name" value="Ribonuclease H-like superfamily/Ribonuclease H"/>
    <property type="match status" value="1"/>
</dbReference>